<gene>
    <name evidence="2" type="ORF">HKD39_16435</name>
</gene>
<dbReference type="InterPro" id="IPR000073">
    <property type="entry name" value="AB_hydrolase_1"/>
</dbReference>
<evidence type="ECO:0000313" key="3">
    <source>
        <dbReference type="Proteomes" id="UP000562984"/>
    </source>
</evidence>
<reference evidence="2 3" key="1">
    <citation type="submission" date="2020-05" db="EMBL/GenBank/DDBJ databases">
        <title>Nakamurella sp. DB0629 isolated from air conditioner.</title>
        <authorList>
            <person name="Kim D.H."/>
            <person name="Kim D.-U."/>
        </authorList>
    </citation>
    <scope>NUCLEOTIDE SEQUENCE [LARGE SCALE GENOMIC DNA]</scope>
    <source>
        <strain evidence="2 3">DB0629</strain>
    </source>
</reference>
<organism evidence="2 3">
    <name type="scientific">Nakamurella aerolata</name>
    <dbReference type="NCBI Taxonomy" id="1656892"/>
    <lineage>
        <taxon>Bacteria</taxon>
        <taxon>Bacillati</taxon>
        <taxon>Actinomycetota</taxon>
        <taxon>Actinomycetes</taxon>
        <taxon>Nakamurellales</taxon>
        <taxon>Nakamurellaceae</taxon>
        <taxon>Nakamurella</taxon>
    </lineage>
</organism>
<dbReference type="RefSeq" id="WP_171200955.1">
    <property type="nucleotide sequence ID" value="NZ_JABEND010000011.1"/>
</dbReference>
<dbReference type="Gene3D" id="3.40.50.1820">
    <property type="entry name" value="alpha/beta hydrolase"/>
    <property type="match status" value="1"/>
</dbReference>
<dbReference type="PANTHER" id="PTHR37017">
    <property type="entry name" value="AB HYDROLASE-1 DOMAIN-CONTAINING PROTEIN-RELATED"/>
    <property type="match status" value="1"/>
</dbReference>
<dbReference type="InterPro" id="IPR029058">
    <property type="entry name" value="AB_hydrolase_fold"/>
</dbReference>
<dbReference type="PANTHER" id="PTHR37017:SF11">
    <property type="entry name" value="ESTERASE_LIPASE_THIOESTERASE DOMAIN-CONTAINING PROTEIN"/>
    <property type="match status" value="1"/>
</dbReference>
<dbReference type="Proteomes" id="UP000562984">
    <property type="component" value="Unassembled WGS sequence"/>
</dbReference>
<evidence type="ECO:0000313" key="2">
    <source>
        <dbReference type="EMBL" id="NNG37262.1"/>
    </source>
</evidence>
<feature type="domain" description="AB hydrolase-1" evidence="1">
    <location>
        <begin position="4"/>
        <end position="224"/>
    </location>
</feature>
<dbReference type="GO" id="GO:0016787">
    <property type="term" value="F:hydrolase activity"/>
    <property type="evidence" value="ECO:0007669"/>
    <property type="project" value="UniProtKB-KW"/>
</dbReference>
<keyword evidence="2" id="KW-0378">Hydrolase</keyword>
<sequence>MAHLVLVPGLWLDGSSWDAVVPALRGAGHGVSPLTLPGLEAKDADRSKVGLQDQVDAIVAAIDAAPAGESVVVVGHSMGAGLAHLAVDARPDRVARVVHIGGFPAASGAPLAEGFAVDGPDLPLPDLSTFDDRDIADLDEQARSAFVARAIASPASLTTDPVRLTDERRYTVPAVMVCPEYSVDELQSWVAGGDLPEVAAIADVSYVDIDSGHWPQFTRPTELAGILNEQASIADTAQRPGPSDQGER</sequence>
<dbReference type="InterPro" id="IPR052897">
    <property type="entry name" value="Sec-Metab_Biosynth_Hydrolase"/>
</dbReference>
<dbReference type="Pfam" id="PF12697">
    <property type="entry name" value="Abhydrolase_6"/>
    <property type="match status" value="1"/>
</dbReference>
<proteinExistence type="predicted"/>
<evidence type="ECO:0000259" key="1">
    <source>
        <dbReference type="Pfam" id="PF12697"/>
    </source>
</evidence>
<dbReference type="EMBL" id="JABEND010000011">
    <property type="protein sequence ID" value="NNG37262.1"/>
    <property type="molecule type" value="Genomic_DNA"/>
</dbReference>
<accession>A0A849AKB7</accession>
<dbReference type="AlphaFoldDB" id="A0A849AKB7"/>
<protein>
    <submittedName>
        <fullName evidence="2">Alpha/beta fold hydrolase</fullName>
    </submittedName>
</protein>
<keyword evidence="3" id="KW-1185">Reference proteome</keyword>
<name>A0A849AKB7_9ACTN</name>
<comment type="caution">
    <text evidence="2">The sequence shown here is derived from an EMBL/GenBank/DDBJ whole genome shotgun (WGS) entry which is preliminary data.</text>
</comment>
<dbReference type="SUPFAM" id="SSF53474">
    <property type="entry name" value="alpha/beta-Hydrolases"/>
    <property type="match status" value="1"/>
</dbReference>